<accession>T2J8C8</accession>
<sequence>MKKQIITNQFTDKELEKKQEELEKLLKKIIDLIKNYLNH</sequence>
<protein>
    <submittedName>
        <fullName evidence="2">Uncharacterized protein</fullName>
    </submittedName>
</protein>
<comment type="caution">
    <text evidence="2">The sequence shown here is derived from an EMBL/GenBank/DDBJ whole genome shotgun (WGS) entry which is preliminary data.</text>
</comment>
<reference evidence="2 3" key="2">
    <citation type="submission" date="2013-09" db="EMBL/GenBank/DDBJ databases">
        <title>Whole genome comparison of six Crocosphaera watsonii strains with differing phenotypes.</title>
        <authorList>
            <person name="Bench S.R."/>
            <person name="Heller P."/>
            <person name="Frank I."/>
            <person name="Arciniega M."/>
            <person name="Shilova I.N."/>
            <person name="Zehr J.P."/>
        </authorList>
    </citation>
    <scope>NUCLEOTIDE SEQUENCE [LARGE SCALE GENOMIC DNA]</scope>
    <source>
        <strain evidence="2 3">WH 0401</strain>
    </source>
</reference>
<dbReference type="EMBL" id="CAQM01000314">
    <property type="protein sequence ID" value="CCQ61401.1"/>
    <property type="molecule type" value="Genomic_DNA"/>
</dbReference>
<proteinExistence type="predicted"/>
<evidence type="ECO:0000256" key="1">
    <source>
        <dbReference type="SAM" id="Coils"/>
    </source>
</evidence>
<name>T2J8C8_CROWT</name>
<dbReference type="Proteomes" id="UP000018198">
    <property type="component" value="Unassembled WGS sequence"/>
</dbReference>
<keyword evidence="1" id="KW-0175">Coiled coil</keyword>
<organism evidence="2 3">
    <name type="scientific">Crocosphaera watsonii WH 0401</name>
    <dbReference type="NCBI Taxonomy" id="555881"/>
    <lineage>
        <taxon>Bacteria</taxon>
        <taxon>Bacillati</taxon>
        <taxon>Cyanobacteriota</taxon>
        <taxon>Cyanophyceae</taxon>
        <taxon>Oscillatoriophycideae</taxon>
        <taxon>Chroococcales</taxon>
        <taxon>Aphanothecaceae</taxon>
        <taxon>Crocosphaera</taxon>
    </lineage>
</organism>
<gene>
    <name evidence="2" type="ORF">CWATWH0401_2909</name>
</gene>
<feature type="coiled-coil region" evidence="1">
    <location>
        <begin position="8"/>
        <end position="35"/>
    </location>
</feature>
<evidence type="ECO:0000313" key="2">
    <source>
        <dbReference type="EMBL" id="CCQ61401.1"/>
    </source>
</evidence>
<reference evidence="2 3" key="1">
    <citation type="submission" date="2013-01" db="EMBL/GenBank/DDBJ databases">
        <authorList>
            <person name="Bench S."/>
        </authorList>
    </citation>
    <scope>NUCLEOTIDE SEQUENCE [LARGE SCALE GENOMIC DNA]</scope>
    <source>
        <strain evidence="2 3">WH 0401</strain>
    </source>
</reference>
<dbReference type="AlphaFoldDB" id="T2J8C8"/>
<evidence type="ECO:0000313" key="3">
    <source>
        <dbReference type="Proteomes" id="UP000018198"/>
    </source>
</evidence>